<name>A0A1G7SDM2_9GAMM</name>
<evidence type="ECO:0000256" key="8">
    <source>
        <dbReference type="RuleBase" id="RU362091"/>
    </source>
</evidence>
<keyword evidence="3" id="KW-0813">Transport</keyword>
<dbReference type="STRING" id="284577.SAMN05216571_106107"/>
<feature type="transmembrane region" description="Helical" evidence="9">
    <location>
        <begin position="377"/>
        <end position="399"/>
    </location>
</feature>
<dbReference type="GO" id="GO:0015606">
    <property type="term" value="F:spermidine transmembrane transporter activity"/>
    <property type="evidence" value="ECO:0007669"/>
    <property type="project" value="TreeGrafter"/>
</dbReference>
<evidence type="ECO:0000256" key="9">
    <source>
        <dbReference type="SAM" id="Phobius"/>
    </source>
</evidence>
<accession>A0A1G7SDM2</accession>
<feature type="transmembrane region" description="Helical" evidence="9">
    <location>
        <begin position="406"/>
        <end position="424"/>
    </location>
</feature>
<keyword evidence="6 9" id="KW-1133">Transmembrane helix</keyword>
<feature type="transmembrane region" description="Helical" evidence="9">
    <location>
        <begin position="129"/>
        <end position="156"/>
    </location>
</feature>
<proteinExistence type="inferred from homology"/>
<evidence type="ECO:0000256" key="3">
    <source>
        <dbReference type="ARBA" id="ARBA00022448"/>
    </source>
</evidence>
<dbReference type="PANTHER" id="PTHR48086">
    <property type="entry name" value="SODIUM/PROLINE SYMPORTER-RELATED"/>
    <property type="match status" value="1"/>
</dbReference>
<evidence type="ECO:0000256" key="1">
    <source>
        <dbReference type="ARBA" id="ARBA00004141"/>
    </source>
</evidence>
<comment type="subcellular location">
    <subcellularLocation>
        <location evidence="1">Membrane</location>
        <topology evidence="1">Multi-pass membrane protein</topology>
    </subcellularLocation>
</comment>
<dbReference type="GO" id="GO:0005886">
    <property type="term" value="C:plasma membrane"/>
    <property type="evidence" value="ECO:0007669"/>
    <property type="project" value="TreeGrafter"/>
</dbReference>
<dbReference type="Proteomes" id="UP000198641">
    <property type="component" value="Unassembled WGS sequence"/>
</dbReference>
<reference evidence="10 11" key="1">
    <citation type="submission" date="2016-10" db="EMBL/GenBank/DDBJ databases">
        <authorList>
            <person name="de Groot N.N."/>
        </authorList>
    </citation>
    <scope>NUCLEOTIDE SEQUENCE [LARGE SCALE GENOMIC DNA]</scope>
    <source>
        <strain evidence="10 11">BH539</strain>
    </source>
</reference>
<feature type="transmembrane region" description="Helical" evidence="9">
    <location>
        <begin position="54"/>
        <end position="71"/>
    </location>
</feature>
<feature type="transmembrane region" description="Helical" evidence="9">
    <location>
        <begin position="300"/>
        <end position="324"/>
    </location>
</feature>
<dbReference type="InterPro" id="IPR001734">
    <property type="entry name" value="Na/solute_symporter"/>
</dbReference>
<protein>
    <submittedName>
        <fullName evidence="10">Na+/proline symporter</fullName>
    </submittedName>
</protein>
<feature type="transmembrane region" description="Helical" evidence="9">
    <location>
        <begin position="193"/>
        <end position="212"/>
    </location>
</feature>
<feature type="transmembrane region" description="Helical" evidence="9">
    <location>
        <begin position="6"/>
        <end position="21"/>
    </location>
</feature>
<feature type="transmembrane region" description="Helical" evidence="9">
    <location>
        <begin position="265"/>
        <end position="288"/>
    </location>
</feature>
<keyword evidence="11" id="KW-1185">Reference proteome</keyword>
<evidence type="ECO:0000313" key="11">
    <source>
        <dbReference type="Proteomes" id="UP000198641"/>
    </source>
</evidence>
<dbReference type="Pfam" id="PF00474">
    <property type="entry name" value="SSF"/>
    <property type="match status" value="1"/>
</dbReference>
<keyword evidence="4 9" id="KW-0812">Transmembrane</keyword>
<dbReference type="PROSITE" id="PS50283">
    <property type="entry name" value="NA_SOLUT_SYMP_3"/>
    <property type="match status" value="1"/>
</dbReference>
<evidence type="ECO:0000256" key="7">
    <source>
        <dbReference type="ARBA" id="ARBA00023136"/>
    </source>
</evidence>
<feature type="transmembrane region" description="Helical" evidence="9">
    <location>
        <begin position="354"/>
        <end position="371"/>
    </location>
</feature>
<feature type="transmembrane region" description="Helical" evidence="9">
    <location>
        <begin position="224"/>
        <end position="244"/>
    </location>
</feature>
<dbReference type="OrthoDB" id="9789704at2"/>
<dbReference type="EMBL" id="FNCI01000006">
    <property type="protein sequence ID" value="SDG21128.1"/>
    <property type="molecule type" value="Genomic_DNA"/>
</dbReference>
<dbReference type="AlphaFoldDB" id="A0A1G7SDM2"/>
<evidence type="ECO:0000256" key="6">
    <source>
        <dbReference type="ARBA" id="ARBA00022989"/>
    </source>
</evidence>
<evidence type="ECO:0000313" key="10">
    <source>
        <dbReference type="EMBL" id="SDG21128.1"/>
    </source>
</evidence>
<dbReference type="RefSeq" id="WP_092525629.1">
    <property type="nucleotide sequence ID" value="NZ_FNCI01000006.1"/>
</dbReference>
<feature type="transmembrane region" description="Helical" evidence="9">
    <location>
        <begin position="448"/>
        <end position="468"/>
    </location>
</feature>
<comment type="similarity">
    <text evidence="2 8">Belongs to the sodium:solute symporter (SSF) (TC 2.A.21) family.</text>
</comment>
<evidence type="ECO:0000256" key="5">
    <source>
        <dbReference type="ARBA" id="ARBA00022847"/>
    </source>
</evidence>
<evidence type="ECO:0000256" key="2">
    <source>
        <dbReference type="ARBA" id="ARBA00006434"/>
    </source>
</evidence>
<dbReference type="InterPro" id="IPR050277">
    <property type="entry name" value="Sodium:Solute_Symporter"/>
</dbReference>
<keyword evidence="5" id="KW-0769">Symport</keyword>
<feature type="transmembrane region" description="Helical" evidence="9">
    <location>
        <begin position="83"/>
        <end position="108"/>
    </location>
</feature>
<feature type="transmembrane region" description="Helical" evidence="9">
    <location>
        <begin position="162"/>
        <end position="181"/>
    </location>
</feature>
<dbReference type="Gene3D" id="1.20.1730.10">
    <property type="entry name" value="Sodium/glucose cotransporter"/>
    <property type="match status" value="1"/>
</dbReference>
<sequence length="474" mass="48094">MPYPTLAALGATLVLFTWLGLRARHANRAEGDGAPGDALDDYVTARNSQTASTLGLSFLASGMGAWILFAPPEVGAFAGPVALAGYAIGAALPFLVLAACGPAIRRYLPEGRSIGEFAERRYGAGVRRYVTLISILYMACFLAAELTAIGGITALLSEVSSAMVVIGVAVTTLLYTALGGLRASLATDRWQAGLLIALLAVVGWLGLSRLPALPQDAALPGIPTASALSVALTLVIAVTAANLFHQGYWQRVWAAKSGQALGRGALLGGLVTVAVVAVVGGLGILAAMSGVALGEPPMPFFALLIDAPAGLKLLGLVLAVTLVASSVDTLQNAIASLSVGDGSERGRTGLGLPMARWLTVALMVPVVVLALQNLSVLRLFLIADLLCASAVVPVLLGLWPRMTTRAAVAGGIAGLVGAVLPGWLAEGSLSAGLLAASFPGGVPTLEPFLGALVASTLVSLVVVSLLPARKPRAV</sequence>
<dbReference type="GO" id="GO:0015293">
    <property type="term" value="F:symporter activity"/>
    <property type="evidence" value="ECO:0007669"/>
    <property type="project" value="UniProtKB-KW"/>
</dbReference>
<dbReference type="InterPro" id="IPR038377">
    <property type="entry name" value="Na/Glc_symporter_sf"/>
</dbReference>
<dbReference type="PANTHER" id="PTHR48086:SF10">
    <property type="entry name" value="AGR155CP"/>
    <property type="match status" value="1"/>
</dbReference>
<organism evidence="10 11">
    <name type="scientific">Onishia taeanensis</name>
    <dbReference type="NCBI Taxonomy" id="284577"/>
    <lineage>
        <taxon>Bacteria</taxon>
        <taxon>Pseudomonadati</taxon>
        <taxon>Pseudomonadota</taxon>
        <taxon>Gammaproteobacteria</taxon>
        <taxon>Oceanospirillales</taxon>
        <taxon>Halomonadaceae</taxon>
        <taxon>Onishia</taxon>
    </lineage>
</organism>
<keyword evidence="7 9" id="KW-0472">Membrane</keyword>
<evidence type="ECO:0000256" key="4">
    <source>
        <dbReference type="ARBA" id="ARBA00022692"/>
    </source>
</evidence>
<gene>
    <name evidence="10" type="ORF">SAMN05216571_106107</name>
</gene>